<dbReference type="Gene3D" id="3.40.225.10">
    <property type="entry name" value="Class II aldolase/adducin N-terminal domain"/>
    <property type="match status" value="2"/>
</dbReference>
<evidence type="ECO:0000313" key="4">
    <source>
        <dbReference type="EMBL" id="GLX66463.1"/>
    </source>
</evidence>
<dbReference type="Proteomes" id="UP001157114">
    <property type="component" value="Unassembled WGS sequence"/>
</dbReference>
<keyword evidence="1" id="KW-0479">Metal-binding</keyword>
<gene>
    <name evidence="4" type="ORF">MU1_08070</name>
</gene>
<dbReference type="Pfam" id="PF00596">
    <property type="entry name" value="Aldolase_II"/>
    <property type="match status" value="2"/>
</dbReference>
<sequence>MTSIEQAKERVIKAGIKLVDTGLIARTWGNVSHRIDGGQFVITPSGRDYRSLTPGDIVAVQISDCSYSGDVKPSSEKGVHAEVYKRFPEVQFVIHTHQEYASVISACKVDTIPVEEGLLAGQVVCGAYALPSTKKLQRNVAKALAQTSNKAIIMKNHGAVCYGTDDAEAFAVALELETASQNYVENAYKRLSGELESSPVDLSRFALGLGRAPQTTGSDRLYHSRRTEEGFLLFNDSGSELLIRNDYLDDSMPEEARVYRQIYRSHTQIHHIHWNGTPEVKAFSETAHPLKPLLDDFAQLIGTSAKQVLLSPAEVSSALKKSSAVLIRGQGALCCGSSQEEALAVSMVLEKNCKAHVGAKLLGQVKPIHYLESLLMRFVYLNKYSKQAAVTS</sequence>
<comment type="caution">
    <text evidence="4">The sequence shown here is derived from an EMBL/GenBank/DDBJ whole genome shotgun (WGS) entry which is preliminary data.</text>
</comment>
<evidence type="ECO:0000259" key="3">
    <source>
        <dbReference type="SMART" id="SM01007"/>
    </source>
</evidence>
<dbReference type="InterPro" id="IPR001303">
    <property type="entry name" value="Aldolase_II/adducin_N"/>
</dbReference>
<dbReference type="SMART" id="SM01007">
    <property type="entry name" value="Aldolase_II"/>
    <property type="match status" value="1"/>
</dbReference>
<dbReference type="PANTHER" id="PTHR22789:SF0">
    <property type="entry name" value="3-OXO-TETRONATE 4-PHOSPHATE DECARBOXYLASE-RELATED"/>
    <property type="match status" value="1"/>
</dbReference>
<name>A0ABQ6G657_9BACL</name>
<dbReference type="EMBL" id="BSSQ01000003">
    <property type="protein sequence ID" value="GLX66463.1"/>
    <property type="molecule type" value="Genomic_DNA"/>
</dbReference>
<dbReference type="InterPro" id="IPR036409">
    <property type="entry name" value="Aldolase_II/adducin_N_sf"/>
</dbReference>
<proteinExistence type="predicted"/>
<dbReference type="InterPro" id="IPR050197">
    <property type="entry name" value="Aldolase_class_II_sugar_metab"/>
</dbReference>
<dbReference type="RefSeq" id="WP_284237161.1">
    <property type="nucleotide sequence ID" value="NZ_BSSQ01000003.1"/>
</dbReference>
<reference evidence="4 5" key="1">
    <citation type="submission" date="2023-03" db="EMBL/GenBank/DDBJ databases">
        <title>Draft genome sequence of the bacteria which degrade cell wall of Tricholomamatutake.</title>
        <authorList>
            <person name="Konishi Y."/>
            <person name="Fukuta Y."/>
            <person name="Shirasaka N."/>
        </authorList>
    </citation>
    <scope>NUCLEOTIDE SEQUENCE [LARGE SCALE GENOMIC DNA]</scope>
    <source>
        <strain evidence="5">mu1</strain>
    </source>
</reference>
<keyword evidence="5" id="KW-1185">Reference proteome</keyword>
<evidence type="ECO:0000256" key="1">
    <source>
        <dbReference type="ARBA" id="ARBA00022723"/>
    </source>
</evidence>
<feature type="domain" description="Class II aldolase/adducin N-terminal" evidence="3">
    <location>
        <begin position="9"/>
        <end position="184"/>
    </location>
</feature>
<evidence type="ECO:0000256" key="2">
    <source>
        <dbReference type="ARBA" id="ARBA00023239"/>
    </source>
</evidence>
<dbReference type="SUPFAM" id="SSF53639">
    <property type="entry name" value="AraD/HMP-PK domain-like"/>
    <property type="match status" value="2"/>
</dbReference>
<accession>A0ABQ6G657</accession>
<evidence type="ECO:0000313" key="5">
    <source>
        <dbReference type="Proteomes" id="UP001157114"/>
    </source>
</evidence>
<protein>
    <submittedName>
        <fullName evidence="4">Aldolase</fullName>
    </submittedName>
</protein>
<keyword evidence="2" id="KW-0456">Lyase</keyword>
<dbReference type="PANTHER" id="PTHR22789">
    <property type="entry name" value="FUCULOSE PHOSPHATE ALDOLASE"/>
    <property type="match status" value="1"/>
</dbReference>
<organism evidence="4 5">
    <name type="scientific">Paenibacillus glycanilyticus</name>
    <dbReference type="NCBI Taxonomy" id="126569"/>
    <lineage>
        <taxon>Bacteria</taxon>
        <taxon>Bacillati</taxon>
        <taxon>Bacillota</taxon>
        <taxon>Bacilli</taxon>
        <taxon>Bacillales</taxon>
        <taxon>Paenibacillaceae</taxon>
        <taxon>Paenibacillus</taxon>
    </lineage>
</organism>